<dbReference type="Gene3D" id="2.40.170.20">
    <property type="entry name" value="TonB-dependent receptor, beta-barrel domain"/>
    <property type="match status" value="1"/>
</dbReference>
<dbReference type="InterPro" id="IPR023996">
    <property type="entry name" value="TonB-dep_OMP_SusC/RagA"/>
</dbReference>
<dbReference type="InterPro" id="IPR037066">
    <property type="entry name" value="Plug_dom_sf"/>
</dbReference>
<keyword evidence="5 7" id="KW-0472">Membrane</keyword>
<dbReference type="InterPro" id="IPR012910">
    <property type="entry name" value="Plug_dom"/>
</dbReference>
<accession>A0A5K7S429</accession>
<keyword evidence="10" id="KW-1185">Reference proteome</keyword>
<keyword evidence="6 7" id="KW-0998">Cell outer membrane</keyword>
<dbReference type="InterPro" id="IPR036942">
    <property type="entry name" value="Beta-barrel_TonB_sf"/>
</dbReference>
<dbReference type="KEGG" id="anf:AQPE_0465"/>
<dbReference type="AlphaFoldDB" id="A0A5K7S429"/>
<feature type="domain" description="TonB-dependent receptor plug" evidence="8">
    <location>
        <begin position="130"/>
        <end position="243"/>
    </location>
</feature>
<dbReference type="FunFam" id="2.60.40.1120:FF:000003">
    <property type="entry name" value="Outer membrane protein Omp121"/>
    <property type="match status" value="1"/>
</dbReference>
<dbReference type="NCBIfam" id="TIGR04056">
    <property type="entry name" value="OMP_RagA_SusC"/>
    <property type="match status" value="1"/>
</dbReference>
<dbReference type="GO" id="GO:0009279">
    <property type="term" value="C:cell outer membrane"/>
    <property type="evidence" value="ECO:0007669"/>
    <property type="project" value="UniProtKB-SubCell"/>
</dbReference>
<dbReference type="Gene3D" id="2.60.40.1120">
    <property type="entry name" value="Carboxypeptidase-like, regulatory domain"/>
    <property type="match status" value="1"/>
</dbReference>
<dbReference type="InterPro" id="IPR023997">
    <property type="entry name" value="TonB-dep_OMP_SusC/RagA_CS"/>
</dbReference>
<evidence type="ECO:0000256" key="3">
    <source>
        <dbReference type="ARBA" id="ARBA00022452"/>
    </source>
</evidence>
<dbReference type="EMBL" id="AP018694">
    <property type="protein sequence ID" value="BBE16328.1"/>
    <property type="molecule type" value="Genomic_DNA"/>
</dbReference>
<name>A0A5K7S429_9BACT</name>
<keyword evidence="2 7" id="KW-0813">Transport</keyword>
<dbReference type="Pfam" id="PF07715">
    <property type="entry name" value="Plug"/>
    <property type="match status" value="1"/>
</dbReference>
<keyword evidence="3 7" id="KW-1134">Transmembrane beta strand</keyword>
<dbReference type="NCBIfam" id="TIGR04057">
    <property type="entry name" value="SusC_RagA_signa"/>
    <property type="match status" value="1"/>
</dbReference>
<evidence type="ECO:0000256" key="2">
    <source>
        <dbReference type="ARBA" id="ARBA00022448"/>
    </source>
</evidence>
<protein>
    <submittedName>
        <fullName evidence="9">TonB family protein</fullName>
    </submittedName>
</protein>
<dbReference type="SUPFAM" id="SSF49464">
    <property type="entry name" value="Carboxypeptidase regulatory domain-like"/>
    <property type="match status" value="1"/>
</dbReference>
<evidence type="ECO:0000256" key="5">
    <source>
        <dbReference type="ARBA" id="ARBA00023136"/>
    </source>
</evidence>
<evidence type="ECO:0000313" key="10">
    <source>
        <dbReference type="Proteomes" id="UP001193389"/>
    </source>
</evidence>
<evidence type="ECO:0000256" key="4">
    <source>
        <dbReference type="ARBA" id="ARBA00022692"/>
    </source>
</evidence>
<dbReference type="InterPro" id="IPR039426">
    <property type="entry name" value="TonB-dep_rcpt-like"/>
</dbReference>
<reference evidence="9" key="1">
    <citation type="journal article" date="2020" name="Int. J. Syst. Evol. Microbiol.">
        <title>Aquipluma nitroreducens gen. nov. sp. nov., a novel facultatively anaerobic bacterium isolated from a freshwater lake.</title>
        <authorList>
            <person name="Watanabe M."/>
            <person name="Kojima H."/>
            <person name="Fukui M."/>
        </authorList>
    </citation>
    <scope>NUCLEOTIDE SEQUENCE</scope>
    <source>
        <strain evidence="9">MeG22</strain>
    </source>
</reference>
<dbReference type="Gene3D" id="2.170.130.10">
    <property type="entry name" value="TonB-dependent receptor, plug domain"/>
    <property type="match status" value="1"/>
</dbReference>
<proteinExistence type="inferred from homology"/>
<evidence type="ECO:0000256" key="6">
    <source>
        <dbReference type="ARBA" id="ARBA00023237"/>
    </source>
</evidence>
<evidence type="ECO:0000256" key="7">
    <source>
        <dbReference type="PROSITE-ProRule" id="PRU01360"/>
    </source>
</evidence>
<dbReference type="Pfam" id="PF13715">
    <property type="entry name" value="CarbopepD_reg_2"/>
    <property type="match status" value="1"/>
</dbReference>
<dbReference type="InterPro" id="IPR008969">
    <property type="entry name" value="CarboxyPept-like_regulatory"/>
</dbReference>
<evidence type="ECO:0000256" key="1">
    <source>
        <dbReference type="ARBA" id="ARBA00004571"/>
    </source>
</evidence>
<keyword evidence="4 7" id="KW-0812">Transmembrane</keyword>
<dbReference type="SUPFAM" id="SSF56935">
    <property type="entry name" value="Porins"/>
    <property type="match status" value="1"/>
</dbReference>
<dbReference type="PROSITE" id="PS52016">
    <property type="entry name" value="TONB_DEPENDENT_REC_3"/>
    <property type="match status" value="1"/>
</dbReference>
<comment type="similarity">
    <text evidence="7">Belongs to the TonB-dependent receptor family.</text>
</comment>
<evidence type="ECO:0000313" key="9">
    <source>
        <dbReference type="EMBL" id="BBE16328.1"/>
    </source>
</evidence>
<gene>
    <name evidence="9" type="ORF">AQPE_0465</name>
</gene>
<dbReference type="Proteomes" id="UP001193389">
    <property type="component" value="Chromosome"/>
</dbReference>
<sequence>MPEILEDILKGTDISYKIDGRLIALSKNDEISSVNQQQKSISGKVTDSSGASLPGVSVVVKGTTNGTITDSNGIYSISKIPENATLQFSFVGMSLQEVKVEAQTTINIVLQEETIGVDEVVVVGYGAQKKSDLTASISSLNTKDLPRSASLSVNNMIQGRVAGVDITSASGMPGAGVSIKIRGVSTINNSEPLYVIDGVQFTNGSGTNFNTLSMINPSDIEHIEILKDASAAAIYGANGANGVILITTKRGVAGKPKVNFKAQYGVASTPRKLDLLNASDYVDLLVEQQTAAYPTSSLTSIVGSTVLNYDYSRVTRTDWQDELFKNASLYEADFSIRGGSETSNVFFSLGYSSSEPIVYGGDFARYTMRLASDFKIGKRIKIGENINFSYVNRDENVGSITSALIMPPYVPVYDSNNWWGYGNCNNVNDNNNAGNPITAVAYNDNTNKNLMVFGNIYGSVELMKGLTYYTSLGINTSYGHTGTFQKKYENGNLTYSNQYTETYSWGINPMLEQTLTYVRSIGKHNITLLGGMSISRWGKSRSASIYAQNYPNEELTNVKLAGTSTVSSESVGESAGLSYFSRLNYSFLNKYLLTAIVRADASASFAPSNRWGKFPALSVAWKMTEEKFVKDNLPAFNNLKLRLGWGKNGNSNIGSFQYTSYTHNQGVAYPVGTSTSETWLTGTTIKALASPDIRWEEATTKNIGLDMGFFKNRLSLTVDYFDKTTDDILVTVPTSPSMGLGLAGGGSGGSRVANAASATNKGIEFATSYAGNIGEVKYNISANLSYVTNKVTGLGDGVAIQGTTYQGQAAITLTDIGHPIGSFYGYKVDKVYAGKSEIDTDNANAVSLSKGSINYYQSNLTAAGDIRFKDLDGNGYVDTKDRTYIGNPIPKYSYGFAIDLSYKNFDFSTSFSGVQDVDIYSAYYTWYLEGMRITENHSSAVLNRWTTTNTNTNMPRAISGDPNNNMRTSDRYVCDGSYLKMRNISVGYTLPANILRRIKLDPGSNLKVYLSGQNLLTFTKYKKGYDPEISSYDPGNANSYNLNRGIDVGLVPNPKTVMIGLELGF</sequence>
<organism evidence="9 10">
    <name type="scientific">Aquipluma nitroreducens</name>
    <dbReference type="NCBI Taxonomy" id="2010828"/>
    <lineage>
        <taxon>Bacteria</taxon>
        <taxon>Pseudomonadati</taxon>
        <taxon>Bacteroidota</taxon>
        <taxon>Bacteroidia</taxon>
        <taxon>Marinilabiliales</taxon>
        <taxon>Prolixibacteraceae</taxon>
        <taxon>Aquipluma</taxon>
    </lineage>
</organism>
<evidence type="ECO:0000259" key="8">
    <source>
        <dbReference type="Pfam" id="PF07715"/>
    </source>
</evidence>
<comment type="subcellular location">
    <subcellularLocation>
        <location evidence="1 7">Cell outer membrane</location>
        <topology evidence="1 7">Multi-pass membrane protein</topology>
    </subcellularLocation>
</comment>